<evidence type="ECO:0000256" key="6">
    <source>
        <dbReference type="SAM" id="MobiDB-lite"/>
    </source>
</evidence>
<evidence type="ECO:0000256" key="5">
    <source>
        <dbReference type="PIRSR" id="PIRSR604574-2"/>
    </source>
</evidence>
<comment type="caution">
    <text evidence="8">The sequence shown here is derived from an EMBL/GenBank/DDBJ whole genome shotgun (WGS) entry which is preliminary data.</text>
</comment>
<proteinExistence type="predicted"/>
<dbReference type="Proteomes" id="UP000799536">
    <property type="component" value="Unassembled WGS sequence"/>
</dbReference>
<feature type="domain" description="Alpha-ketoglutarate-dependent dioxygenase AlkB-like" evidence="7">
    <location>
        <begin position="206"/>
        <end position="402"/>
    </location>
</feature>
<gene>
    <name evidence="8" type="ORF">GQ43DRAFT_434781</name>
</gene>
<dbReference type="GO" id="GO:0051213">
    <property type="term" value="F:dioxygenase activity"/>
    <property type="evidence" value="ECO:0007669"/>
    <property type="project" value="UniProtKB-KW"/>
</dbReference>
<comment type="cofactor">
    <cofactor evidence="5">
        <name>Fe(2+)</name>
        <dbReference type="ChEBI" id="CHEBI:29033"/>
    </cofactor>
    <text evidence="5">Binds 1 Fe(2+) ion per subunit.</text>
</comment>
<feature type="binding site" evidence="5">
    <location>
        <position position="277"/>
    </location>
    <ligand>
        <name>Fe cation</name>
        <dbReference type="ChEBI" id="CHEBI:24875"/>
        <note>catalytic</note>
    </ligand>
</feature>
<dbReference type="GO" id="GO:0005634">
    <property type="term" value="C:nucleus"/>
    <property type="evidence" value="ECO:0007669"/>
    <property type="project" value="TreeGrafter"/>
</dbReference>
<evidence type="ECO:0000259" key="7">
    <source>
        <dbReference type="Pfam" id="PF13532"/>
    </source>
</evidence>
<keyword evidence="2" id="KW-0223">Dioxygenase</keyword>
<evidence type="ECO:0000313" key="9">
    <source>
        <dbReference type="Proteomes" id="UP000799536"/>
    </source>
</evidence>
<feature type="binding site" evidence="5">
    <location>
        <position position="275"/>
    </location>
    <ligand>
        <name>Fe cation</name>
        <dbReference type="ChEBI" id="CHEBI:24875"/>
        <note>catalytic</note>
    </ligand>
</feature>
<sequence>MDFSATAGKSAAHHDTHALPPKFIQKAHWGYQNMKRAELETDLSIVDFGKELTDEQKRNWKPVGTIQGEKVKEACTKYASVALGKEIWEEGVPKERVQDRTVFECVEFPGLQVIPGLLPPETQVLFTSQLMHRDLADVSHKINLQADYNIPYPPQSQPQPQSQTTPDSDSSPPKSKPTHPSFPSFFLRPRALPEHDLIPKPDAKCKPLNTEQFLYSKLRWLTLGEQYDWPTRSYAKHSTAFPSDLRALVKGLFPHIRPESGVVLVYSAKDFMPVHRDVSEQCETALASFSVGCDGIFVMAKGEDPVEDDEAEDGRGGKEWEKAREPPKTVAIRVRSGDVVHLEGEARWAWHAMARTIPGTCPEFLRDWPVGTQGVKRGSAEEKRLRVWKGWMGSKRINVSCRQVWD</sequence>
<feature type="region of interest" description="Disordered" evidence="6">
    <location>
        <begin position="304"/>
        <end position="324"/>
    </location>
</feature>
<keyword evidence="4 5" id="KW-0408">Iron</keyword>
<dbReference type="InterPro" id="IPR027450">
    <property type="entry name" value="AlkB-like"/>
</dbReference>
<keyword evidence="1 5" id="KW-0479">Metal-binding</keyword>
<dbReference type="OrthoDB" id="6614653at2759"/>
<feature type="compositionally biased region" description="Low complexity" evidence="6">
    <location>
        <begin position="158"/>
        <end position="182"/>
    </location>
</feature>
<dbReference type="Pfam" id="PF13532">
    <property type="entry name" value="2OG-FeII_Oxy_2"/>
    <property type="match status" value="1"/>
</dbReference>
<keyword evidence="3" id="KW-0560">Oxidoreductase</keyword>
<name>A0A9P4JIK5_9PLEO</name>
<dbReference type="InterPro" id="IPR004574">
    <property type="entry name" value="Alkb"/>
</dbReference>
<feature type="binding site" evidence="5">
    <location>
        <position position="351"/>
    </location>
    <ligand>
        <name>Fe cation</name>
        <dbReference type="ChEBI" id="CHEBI:24875"/>
        <note>catalytic</note>
    </ligand>
</feature>
<keyword evidence="9" id="KW-1185">Reference proteome</keyword>
<dbReference type="GO" id="GO:0046872">
    <property type="term" value="F:metal ion binding"/>
    <property type="evidence" value="ECO:0007669"/>
    <property type="project" value="UniProtKB-KW"/>
</dbReference>
<reference evidence="8" key="1">
    <citation type="journal article" date="2020" name="Stud. Mycol.">
        <title>101 Dothideomycetes genomes: a test case for predicting lifestyles and emergence of pathogens.</title>
        <authorList>
            <person name="Haridas S."/>
            <person name="Albert R."/>
            <person name="Binder M."/>
            <person name="Bloem J."/>
            <person name="Labutti K."/>
            <person name="Salamov A."/>
            <person name="Andreopoulos B."/>
            <person name="Baker S."/>
            <person name="Barry K."/>
            <person name="Bills G."/>
            <person name="Bluhm B."/>
            <person name="Cannon C."/>
            <person name="Castanera R."/>
            <person name="Culley D."/>
            <person name="Daum C."/>
            <person name="Ezra D."/>
            <person name="Gonzalez J."/>
            <person name="Henrissat B."/>
            <person name="Kuo A."/>
            <person name="Liang C."/>
            <person name="Lipzen A."/>
            <person name="Lutzoni F."/>
            <person name="Magnuson J."/>
            <person name="Mondo S."/>
            <person name="Nolan M."/>
            <person name="Ohm R."/>
            <person name="Pangilinan J."/>
            <person name="Park H.-J."/>
            <person name="Ramirez L."/>
            <person name="Alfaro M."/>
            <person name="Sun H."/>
            <person name="Tritt A."/>
            <person name="Yoshinaga Y."/>
            <person name="Zwiers L.-H."/>
            <person name="Turgeon B."/>
            <person name="Goodwin S."/>
            <person name="Spatafora J."/>
            <person name="Crous P."/>
            <person name="Grigoriev I."/>
        </authorList>
    </citation>
    <scope>NUCLEOTIDE SEQUENCE</scope>
    <source>
        <strain evidence="8">ATCC 74209</strain>
    </source>
</reference>
<dbReference type="AlphaFoldDB" id="A0A9P4JIK5"/>
<protein>
    <recommendedName>
        <fullName evidence="7">Alpha-ketoglutarate-dependent dioxygenase AlkB-like domain-containing protein</fullName>
    </recommendedName>
</protein>
<evidence type="ECO:0000256" key="4">
    <source>
        <dbReference type="ARBA" id="ARBA00023004"/>
    </source>
</evidence>
<evidence type="ECO:0000256" key="2">
    <source>
        <dbReference type="ARBA" id="ARBA00022964"/>
    </source>
</evidence>
<evidence type="ECO:0000313" key="8">
    <source>
        <dbReference type="EMBL" id="KAF2197869.1"/>
    </source>
</evidence>
<organism evidence="8 9">
    <name type="scientific">Delitschia confertaspora ATCC 74209</name>
    <dbReference type="NCBI Taxonomy" id="1513339"/>
    <lineage>
        <taxon>Eukaryota</taxon>
        <taxon>Fungi</taxon>
        <taxon>Dikarya</taxon>
        <taxon>Ascomycota</taxon>
        <taxon>Pezizomycotina</taxon>
        <taxon>Dothideomycetes</taxon>
        <taxon>Pleosporomycetidae</taxon>
        <taxon>Pleosporales</taxon>
        <taxon>Delitschiaceae</taxon>
        <taxon>Delitschia</taxon>
    </lineage>
</organism>
<dbReference type="PANTHER" id="PTHR16557:SF3">
    <property type="entry name" value="ALPHA-KETOGLUTARATE-DEPENDENT DIOXYGENASE ALKB-LIKE DOMAIN-CONTAINING PROTEIN"/>
    <property type="match status" value="1"/>
</dbReference>
<evidence type="ECO:0000256" key="3">
    <source>
        <dbReference type="ARBA" id="ARBA00023002"/>
    </source>
</evidence>
<dbReference type="SUPFAM" id="SSF51197">
    <property type="entry name" value="Clavaminate synthase-like"/>
    <property type="match status" value="1"/>
</dbReference>
<dbReference type="InterPro" id="IPR037151">
    <property type="entry name" value="AlkB-like_sf"/>
</dbReference>
<dbReference type="GO" id="GO:0005737">
    <property type="term" value="C:cytoplasm"/>
    <property type="evidence" value="ECO:0007669"/>
    <property type="project" value="TreeGrafter"/>
</dbReference>
<dbReference type="EMBL" id="ML994191">
    <property type="protein sequence ID" value="KAF2197869.1"/>
    <property type="molecule type" value="Genomic_DNA"/>
</dbReference>
<feature type="region of interest" description="Disordered" evidence="6">
    <location>
        <begin position="148"/>
        <end position="182"/>
    </location>
</feature>
<feature type="compositionally biased region" description="Basic and acidic residues" evidence="6">
    <location>
        <begin position="313"/>
        <end position="324"/>
    </location>
</feature>
<dbReference type="Gene3D" id="2.60.120.590">
    <property type="entry name" value="Alpha-ketoglutarate-dependent dioxygenase AlkB-like"/>
    <property type="match status" value="1"/>
</dbReference>
<accession>A0A9P4JIK5</accession>
<evidence type="ECO:0000256" key="1">
    <source>
        <dbReference type="ARBA" id="ARBA00022723"/>
    </source>
</evidence>
<dbReference type="PANTHER" id="PTHR16557">
    <property type="entry name" value="ALKYLATED DNA REPAIR PROTEIN ALKB-RELATED"/>
    <property type="match status" value="1"/>
</dbReference>